<feature type="transmembrane region" description="Helical" evidence="6">
    <location>
        <begin position="740"/>
        <end position="759"/>
    </location>
</feature>
<dbReference type="RefSeq" id="WP_012294019.1">
    <property type="nucleotide sequence ID" value="NZ_JANTOO010000001.1"/>
</dbReference>
<reference evidence="8 9" key="1">
    <citation type="submission" date="2022-08" db="EMBL/GenBank/DDBJ databases">
        <title>Lysinibacillus sequencing.</title>
        <authorList>
            <person name="Dunlap C."/>
        </authorList>
    </citation>
    <scope>NUCLEOTIDE SEQUENCE [LARGE SCALE GENOMIC DNA]</scope>
    <source>
        <strain evidence="8 9">PB211</strain>
    </source>
</reference>
<dbReference type="PANTHER" id="PTHR30287:SF2">
    <property type="entry name" value="BLL1001 PROTEIN"/>
    <property type="match status" value="1"/>
</dbReference>
<protein>
    <submittedName>
        <fullName evidence="8">FtsX-like permease family protein</fullName>
    </submittedName>
</protein>
<evidence type="ECO:0000256" key="1">
    <source>
        <dbReference type="ARBA" id="ARBA00004651"/>
    </source>
</evidence>
<evidence type="ECO:0000256" key="3">
    <source>
        <dbReference type="ARBA" id="ARBA00022692"/>
    </source>
</evidence>
<sequence length="772" mass="85685">MYFKIVRNDIANSKVITCLTTLFVAGAAMLVTLSAVLIVHLSTSIDTLLKQAETSHFLQMHSGTIDQERLIHFAERNEQVDEFQINEFLNVDGAKINIAGNTLAQNVQDNGFTTQSEKFDFLLDLDGRVIEVEKGDIYVPVGYMRDGTAKLGDTVMIHNKPFTVAGFLRDSQMNSMLASSKRFLVSEEDYAAIKAVGTIEYLIEFRLKDLADLRSFEEAYQRADLEANGPTITWPLFKMLNALSDGLMIAVILLISVLVVVIALMCIRFTLLTKMEEDYREIGVMKAIGLRVADIQKMYLAKYGVIAALGCVLGFTFSFMVRDILLANIRLYMGDTANTALIWLFTIIGLVLVFASILIYVQFVLKQFRKLSAVQAIRFGAVQSKARHARWLKISTNKRLPINFFLGVKDVLSRKRLYATMLTVLLLATFIIIVPQNLYNTISSKKFITYMGIGNSDIRIDIPQGDQHIQHVTAVLETLERDKDITNYTVLTTKKFTTMTDDGVEESLKIELGDHTVFPVEYAQGRAPVAQDEMALSVLNAEELHKKVGDTIILIVQGEMKSLTVSGIYSDITNGGKTAKAAFLDDSTDSMWNVFYGTLSNQSEVEKKVTEYADRFHFAKVSGIEEYIYQTFGTTISAIKKVSSVALVGALLMCVLMTVLFMKMLIAKDRSPIAILKSMGFTSVDISIQYAARSVVVLMLAITVGTVLANTLGEFLTSTIIASFGAASFNFIINPLSAYVFCPLALLSVVLLATLIGTFKAGQLKIMDHIKE</sequence>
<comment type="caution">
    <text evidence="8">The sequence shown here is derived from an EMBL/GenBank/DDBJ whole genome shotgun (WGS) entry which is preliminary data.</text>
</comment>
<dbReference type="Pfam" id="PF02687">
    <property type="entry name" value="FtsX"/>
    <property type="match status" value="2"/>
</dbReference>
<dbReference type="EMBL" id="JANTOO010000001">
    <property type="protein sequence ID" value="MCS1394487.1"/>
    <property type="molecule type" value="Genomic_DNA"/>
</dbReference>
<evidence type="ECO:0000256" key="4">
    <source>
        <dbReference type="ARBA" id="ARBA00022989"/>
    </source>
</evidence>
<feature type="transmembrane region" description="Helical" evidence="6">
    <location>
        <begin position="417"/>
        <end position="439"/>
    </location>
</feature>
<feature type="transmembrane region" description="Helical" evidence="6">
    <location>
        <begin position="21"/>
        <end position="41"/>
    </location>
</feature>
<evidence type="ECO:0000256" key="5">
    <source>
        <dbReference type="ARBA" id="ARBA00023136"/>
    </source>
</evidence>
<comment type="subcellular location">
    <subcellularLocation>
        <location evidence="1">Cell membrane</location>
        <topology evidence="1">Multi-pass membrane protein</topology>
    </subcellularLocation>
</comment>
<organism evidence="8 9">
    <name type="scientific">Lysinibacillus pinottii</name>
    <dbReference type="NCBI Taxonomy" id="2973932"/>
    <lineage>
        <taxon>Bacteria</taxon>
        <taxon>Bacillati</taxon>
        <taxon>Bacillota</taxon>
        <taxon>Bacilli</taxon>
        <taxon>Bacillales</taxon>
        <taxon>Bacillaceae</taxon>
        <taxon>Lysinibacillus</taxon>
    </lineage>
</organism>
<accession>A0ABT2DHV7</accession>
<evidence type="ECO:0000259" key="7">
    <source>
        <dbReference type="Pfam" id="PF02687"/>
    </source>
</evidence>
<evidence type="ECO:0000313" key="8">
    <source>
        <dbReference type="EMBL" id="MCS1394487.1"/>
    </source>
</evidence>
<proteinExistence type="predicted"/>
<feature type="transmembrane region" description="Helical" evidence="6">
    <location>
        <begin position="687"/>
        <end position="709"/>
    </location>
</feature>
<gene>
    <name evidence="8" type="ORF">NXZ79_00150</name>
</gene>
<dbReference type="PANTHER" id="PTHR30287">
    <property type="entry name" value="MEMBRANE COMPONENT OF PREDICTED ABC SUPERFAMILY METABOLITE UPTAKE TRANSPORTER"/>
    <property type="match status" value="1"/>
</dbReference>
<feature type="domain" description="ABC3 transporter permease C-terminal" evidence="7">
    <location>
        <begin position="645"/>
        <end position="761"/>
    </location>
</feature>
<keyword evidence="4 6" id="KW-1133">Transmembrane helix</keyword>
<feature type="transmembrane region" description="Helical" evidence="6">
    <location>
        <begin position="645"/>
        <end position="666"/>
    </location>
</feature>
<keyword evidence="3 6" id="KW-0812">Transmembrane</keyword>
<dbReference type="InterPro" id="IPR038766">
    <property type="entry name" value="Membrane_comp_ABC_pdt"/>
</dbReference>
<evidence type="ECO:0000256" key="2">
    <source>
        <dbReference type="ARBA" id="ARBA00022475"/>
    </source>
</evidence>
<feature type="transmembrane region" description="Helical" evidence="6">
    <location>
        <begin position="300"/>
        <end position="320"/>
    </location>
</feature>
<keyword evidence="5 6" id="KW-0472">Membrane</keyword>
<feature type="domain" description="ABC3 transporter permease C-terminal" evidence="7">
    <location>
        <begin position="254"/>
        <end position="370"/>
    </location>
</feature>
<dbReference type="Proteomes" id="UP001525021">
    <property type="component" value="Unassembled WGS sequence"/>
</dbReference>
<feature type="transmembrane region" description="Helical" evidence="6">
    <location>
        <begin position="247"/>
        <end position="271"/>
    </location>
</feature>
<feature type="transmembrane region" description="Helical" evidence="6">
    <location>
        <begin position="340"/>
        <end position="361"/>
    </location>
</feature>
<dbReference type="InterPro" id="IPR003838">
    <property type="entry name" value="ABC3_permease_C"/>
</dbReference>
<keyword evidence="9" id="KW-1185">Reference proteome</keyword>
<keyword evidence="2" id="KW-1003">Cell membrane</keyword>
<name>A0ABT2DHV7_9BACI</name>
<evidence type="ECO:0000313" key="9">
    <source>
        <dbReference type="Proteomes" id="UP001525021"/>
    </source>
</evidence>
<evidence type="ECO:0000256" key="6">
    <source>
        <dbReference type="SAM" id="Phobius"/>
    </source>
</evidence>